<keyword evidence="5" id="KW-0067">ATP-binding</keyword>
<evidence type="ECO:0000256" key="2">
    <source>
        <dbReference type="ARBA" id="ARBA00022741"/>
    </source>
</evidence>
<dbReference type="SUPFAM" id="SSF54585">
    <property type="entry name" value="Cdc48 domain 2-like"/>
    <property type="match status" value="1"/>
</dbReference>
<dbReference type="PROSITE" id="PS50089">
    <property type="entry name" value="ZF_RING_2"/>
    <property type="match status" value="1"/>
</dbReference>
<feature type="compositionally biased region" description="Basic and acidic residues" evidence="7">
    <location>
        <begin position="137"/>
        <end position="146"/>
    </location>
</feature>
<dbReference type="Pfam" id="PF13639">
    <property type="entry name" value="zf-RING_2"/>
    <property type="match status" value="1"/>
</dbReference>
<evidence type="ECO:0000256" key="7">
    <source>
        <dbReference type="SAM" id="MobiDB-lite"/>
    </source>
</evidence>
<organism evidence="9 10">
    <name type="scientific">Babesia bovis</name>
    <dbReference type="NCBI Taxonomy" id="5865"/>
    <lineage>
        <taxon>Eukaryota</taxon>
        <taxon>Sar</taxon>
        <taxon>Alveolata</taxon>
        <taxon>Apicomplexa</taxon>
        <taxon>Aconoidasida</taxon>
        <taxon>Piroplasmida</taxon>
        <taxon>Babesiidae</taxon>
        <taxon>Babesia</taxon>
    </lineage>
</organism>
<dbReference type="EMBL" id="AAXT01000005">
    <property type="protein sequence ID" value="EDO05309.1"/>
    <property type="molecule type" value="Genomic_DNA"/>
</dbReference>
<evidence type="ECO:0000313" key="10">
    <source>
        <dbReference type="Proteomes" id="UP000002173"/>
    </source>
</evidence>
<accession>A7AW81</accession>
<dbReference type="Gene3D" id="3.10.330.10">
    <property type="match status" value="1"/>
</dbReference>
<evidence type="ECO:0000256" key="4">
    <source>
        <dbReference type="ARBA" id="ARBA00022833"/>
    </source>
</evidence>
<dbReference type="STRING" id="5865.A7AW81"/>
<protein>
    <recommendedName>
        <fullName evidence="8">RING-type domain-containing protein</fullName>
    </recommendedName>
</protein>
<dbReference type="InParanoid" id="A7AW81"/>
<reference evidence="10" key="3">
    <citation type="journal article" date="2021" name="Int. J. Parasitol.">
        <title>Comparative analysis of gene expression between Babesia bovis blood stages and kinetes allowed by improved genome annotation.</title>
        <authorList>
            <person name="Ueti M.W."/>
            <person name="Johnson W.C."/>
            <person name="Kappmeyer L.S."/>
            <person name="Herndon D.R."/>
            <person name="Mousel M.R."/>
            <person name="Reif K.E."/>
            <person name="Taus N.S."/>
            <person name="Ifeonu O.O."/>
            <person name="Silva J.C."/>
            <person name="Suarez C.E."/>
            <person name="Brayton K.A."/>
        </authorList>
    </citation>
    <scope>NUCLEOTIDE SEQUENCE [LARGE SCALE GENOMIC DNA]</scope>
</reference>
<dbReference type="GO" id="GO:0005524">
    <property type="term" value="F:ATP binding"/>
    <property type="evidence" value="ECO:0007669"/>
    <property type="project" value="UniProtKB-KW"/>
</dbReference>
<evidence type="ECO:0000256" key="3">
    <source>
        <dbReference type="ARBA" id="ARBA00022771"/>
    </source>
</evidence>
<dbReference type="SUPFAM" id="SSF57850">
    <property type="entry name" value="RING/U-box"/>
    <property type="match status" value="1"/>
</dbReference>
<keyword evidence="3 6" id="KW-0863">Zinc-finger</keyword>
<comment type="caution">
    <text evidence="9">The sequence shown here is derived from an EMBL/GenBank/DDBJ whole genome shotgun (WGS) entry which is preliminary data.</text>
</comment>
<gene>
    <name evidence="9" type="ORF">BBOV_I002270</name>
</gene>
<keyword evidence="1" id="KW-0479">Metal-binding</keyword>
<dbReference type="Gene3D" id="3.30.40.10">
    <property type="entry name" value="Zinc/RING finger domain, C3HC4 (zinc finger)"/>
    <property type="match status" value="1"/>
</dbReference>
<feature type="region of interest" description="Disordered" evidence="7">
    <location>
        <begin position="134"/>
        <end position="154"/>
    </location>
</feature>
<sequence length="659" mass="74815">MASLDISLFEGTNLIAPPEENVLKRIHLATRGTGNRSSLARALNECCRNRRYFTEGSILRVKLCETFDDLGQDATFDNVSAASYAASTEERTSSSSRSYGSYISSCNETNNSNNGRKNISRCISYSSEWSSDEEEEGAGHLIDESHTSPPEDGTMLSTLLNAAASFTRAFSISDDRNEYVNYVVVKCEPQSGYIDDDTIIHLDDSLPELERITLLWDAGDKNHFVRCMDYFLNHRYSYLMWLRNVLDEQRLSGPFRVNSQNSLTDSYCVKKTLFLEKLDKASLNVDDTTYLDLGSRLRRFYENVFVALLQNTLGSSTRVYHAGQFVTVRDLHFFVSDTRPNKCLGVITPSTDIYIGIDMVGVCKSISVAPLLDTLPSTYEYDLMKDYVKPYFHRYSAYTYAIGDSFRFHGVQFRVVDVVRKHDEFYTSFMDYHYTRSRQGKCSRVGKRSVITVLDPVRPQLTDILTGSQIRSMQRCAPKQRDLLMCRFLREMDDEALDRISHNDDNYLWNFTLGCLSTSDSTSMDRVESSAGPGVQQYNIVDMAGSPSSTSSDAVTCSVCWEAIDQSNSCSVFRYTCGHIFHKKCANAWTNRRKFSCPNCRQRDQRLIKTVGIDELGQWSSSDIEDNVWSDAYFPSRSLSIESLSGMSDLNAWFNSQES</sequence>
<dbReference type="eggNOG" id="KOG0800">
    <property type="taxonomic scope" value="Eukaryota"/>
</dbReference>
<dbReference type="GO" id="GO:0008270">
    <property type="term" value="F:zinc ion binding"/>
    <property type="evidence" value="ECO:0007669"/>
    <property type="project" value="UniProtKB-KW"/>
</dbReference>
<dbReference type="InterPro" id="IPR029067">
    <property type="entry name" value="CDC48_domain_2-like_sf"/>
</dbReference>
<evidence type="ECO:0000259" key="8">
    <source>
        <dbReference type="PROSITE" id="PS50089"/>
    </source>
</evidence>
<dbReference type="RefSeq" id="XP_001608877.1">
    <property type="nucleotide sequence ID" value="XM_001608827.1"/>
</dbReference>
<evidence type="ECO:0000256" key="1">
    <source>
        <dbReference type="ARBA" id="ARBA00022723"/>
    </source>
</evidence>
<dbReference type="GeneID" id="5477093"/>
<feature type="domain" description="RING-type" evidence="8">
    <location>
        <begin position="557"/>
        <end position="601"/>
    </location>
</feature>
<dbReference type="InterPro" id="IPR013083">
    <property type="entry name" value="Znf_RING/FYVE/PHD"/>
</dbReference>
<dbReference type="Proteomes" id="UP000002173">
    <property type="component" value="Unassembled WGS sequence"/>
</dbReference>
<evidence type="ECO:0000256" key="6">
    <source>
        <dbReference type="PROSITE-ProRule" id="PRU00175"/>
    </source>
</evidence>
<keyword evidence="4" id="KW-0862">Zinc</keyword>
<dbReference type="InterPro" id="IPR001841">
    <property type="entry name" value="Znf_RING"/>
</dbReference>
<dbReference type="VEuPathDB" id="PiroplasmaDB:BBOV_I002270"/>
<evidence type="ECO:0000256" key="5">
    <source>
        <dbReference type="ARBA" id="ARBA00022840"/>
    </source>
</evidence>
<reference evidence="10" key="2">
    <citation type="journal article" date="2020" name="Data Brief">
        <title>Transcriptome dataset of Babesia bovis life stages within vertebrate and invertebrate hosts.</title>
        <authorList>
            <person name="Ueti M.W."/>
            <person name="Johnson W.C."/>
            <person name="Kappmeyer L.S."/>
            <person name="Herndon D.R."/>
            <person name="Mousel M.R."/>
            <person name="Reif K.E."/>
            <person name="Taus N.S."/>
            <person name="Ifeonu O.O."/>
            <person name="Silva J.C."/>
            <person name="Suarez C.E."/>
            <person name="Brayton K.A."/>
        </authorList>
    </citation>
    <scope>NUCLEOTIDE SEQUENCE [LARGE SCALE GENOMIC DNA]</scope>
</reference>
<keyword evidence="2" id="KW-0547">Nucleotide-binding</keyword>
<name>A7AW81_BABBO</name>
<dbReference type="FunCoup" id="A7AW81">
    <property type="interactions" value="11"/>
</dbReference>
<dbReference type="AlphaFoldDB" id="A7AW81"/>
<keyword evidence="10" id="KW-1185">Reference proteome</keyword>
<dbReference type="CDD" id="cd16448">
    <property type="entry name" value="RING-H2"/>
    <property type="match status" value="1"/>
</dbReference>
<reference evidence="9 10" key="1">
    <citation type="journal article" date="2007" name="PLoS Pathog.">
        <title>Genome sequence of Babesia bovis and comparative analysis of apicomplexan hemoprotozoa.</title>
        <authorList>
            <person name="Brayton K.A."/>
            <person name="Lau A.O.T."/>
            <person name="Herndon D.R."/>
            <person name="Hannick L."/>
            <person name="Kappmeyer L.S."/>
            <person name="Berens S.J."/>
            <person name="Bidwell S.L."/>
            <person name="Brown W.C."/>
            <person name="Crabtree J."/>
            <person name="Fadrosh D."/>
            <person name="Feldblum T."/>
            <person name="Forberger H.A."/>
            <person name="Haas B.J."/>
            <person name="Howell J.M."/>
            <person name="Khouri H."/>
            <person name="Koo H."/>
            <person name="Mann D.J."/>
            <person name="Norimine J."/>
            <person name="Paulsen I.T."/>
            <person name="Radune D."/>
            <person name="Ren Q."/>
            <person name="Smith R.K. Jr."/>
            <person name="Suarez C.E."/>
            <person name="White O."/>
            <person name="Wortman J.R."/>
            <person name="Knowles D.P. Jr."/>
            <person name="McElwain T.F."/>
            <person name="Nene V.M."/>
        </authorList>
    </citation>
    <scope>NUCLEOTIDE SEQUENCE [LARGE SCALE GENOMIC DNA]</scope>
    <source>
        <strain evidence="9">T2Bo</strain>
    </source>
</reference>
<evidence type="ECO:0000313" key="9">
    <source>
        <dbReference type="EMBL" id="EDO05309.1"/>
    </source>
</evidence>
<dbReference type="SMART" id="SM00184">
    <property type="entry name" value="RING"/>
    <property type="match status" value="1"/>
</dbReference>
<dbReference type="PANTHER" id="PTHR45969">
    <property type="entry name" value="RING ZINC FINGER PROTEIN-RELATED"/>
    <property type="match status" value="1"/>
</dbReference>
<proteinExistence type="predicted"/>
<dbReference type="OMA" id="NCIPSKG"/>
<dbReference type="KEGG" id="bbo:BBOV_I002270"/>